<reference evidence="1 2" key="1">
    <citation type="submission" date="2024-09" db="EMBL/GenBank/DDBJ databases">
        <authorList>
            <person name="Lee S.D."/>
        </authorList>
    </citation>
    <scope>NUCLEOTIDE SEQUENCE [LARGE SCALE GENOMIC DNA]</scope>
    <source>
        <strain evidence="1 2">N1-1</strain>
    </source>
</reference>
<dbReference type="Gene3D" id="3.50.50.60">
    <property type="entry name" value="FAD/NAD(P)-binding domain"/>
    <property type="match status" value="2"/>
</dbReference>
<gene>
    <name evidence="1" type="ORF">ACEZDG_18630</name>
</gene>
<dbReference type="EMBL" id="JBHEZX010000007">
    <property type="protein sequence ID" value="MFC1411283.1"/>
    <property type="molecule type" value="Genomic_DNA"/>
</dbReference>
<protein>
    <submittedName>
        <fullName evidence="1">Styrene monooxygenase/indole monooxygenase family protein</fullName>
    </submittedName>
</protein>
<evidence type="ECO:0000313" key="2">
    <source>
        <dbReference type="Proteomes" id="UP001592582"/>
    </source>
</evidence>
<dbReference type="Pfam" id="PF17885">
    <property type="entry name" value="Smoa_sbd"/>
    <property type="match status" value="1"/>
</dbReference>
<name>A0ABV6VCA2_9ACTN</name>
<dbReference type="PRINTS" id="PR00420">
    <property type="entry name" value="RNGMNOXGNASE"/>
</dbReference>
<dbReference type="InterPro" id="IPR036188">
    <property type="entry name" value="FAD/NAD-bd_sf"/>
</dbReference>
<dbReference type="Gene3D" id="6.10.250.650">
    <property type="match status" value="1"/>
</dbReference>
<dbReference type="InterPro" id="IPR041654">
    <property type="entry name" value="StyA_sbd"/>
</dbReference>
<proteinExistence type="predicted"/>
<keyword evidence="1" id="KW-0503">Monooxygenase</keyword>
<evidence type="ECO:0000313" key="1">
    <source>
        <dbReference type="EMBL" id="MFC1411283.1"/>
    </source>
</evidence>
<sequence length="413" mass="44310">MAKILVVGAGQAGLQLALGLQSDGHDVTVMTDRTPDEIRGGRVLSTQCMFRTALGQERDLGLNLWEKEAPRSEGLGVSVSGPEAARVIDWVGRLDDYAQSVDQRVKMPGWLELFAERGGKVVVNGVTVSDLDLLVRGYDLTLVAAGKGELVSMFARDAERSPYTAPQRSLAVSYVHGLGPRPEHDFAAVRCNLVPGVGELFVIPALTLSGPCDILFWEGVPGGPLDVFEPALEPEEQLRRTLDLMRTYTPWEYERTLGGVELTDAKGTLAGRYTPVVRRPVGELPGGGLVLGVADVVVANDPITGQGSNTAAKCATSYLDSIRAHGDQPFDRAFMESAFETFWTTAASDVTAWTNAMLAPPPEHVLQLIGAAGQIPAVADRFANGFDNPSDFPNWFFTPDAANAYLGSLTPQS</sequence>
<organism evidence="1 2">
    <name type="scientific">Streptacidiphilus alkalitolerans</name>
    <dbReference type="NCBI Taxonomy" id="3342712"/>
    <lineage>
        <taxon>Bacteria</taxon>
        <taxon>Bacillati</taxon>
        <taxon>Actinomycetota</taxon>
        <taxon>Actinomycetes</taxon>
        <taxon>Kitasatosporales</taxon>
        <taxon>Streptomycetaceae</taxon>
        <taxon>Streptacidiphilus</taxon>
    </lineage>
</organism>
<keyword evidence="1" id="KW-0560">Oxidoreductase</keyword>
<dbReference type="GO" id="GO:0004497">
    <property type="term" value="F:monooxygenase activity"/>
    <property type="evidence" value="ECO:0007669"/>
    <property type="project" value="UniProtKB-KW"/>
</dbReference>
<accession>A0ABV6VCA2</accession>
<dbReference type="Gene3D" id="3.30.9.40">
    <property type="match status" value="1"/>
</dbReference>
<dbReference type="Proteomes" id="UP001592582">
    <property type="component" value="Unassembled WGS sequence"/>
</dbReference>
<dbReference type="SUPFAM" id="SSF51905">
    <property type="entry name" value="FAD/NAD(P)-binding domain"/>
    <property type="match status" value="1"/>
</dbReference>
<comment type="caution">
    <text evidence="1">The sequence shown here is derived from an EMBL/GenBank/DDBJ whole genome shotgun (WGS) entry which is preliminary data.</text>
</comment>
<keyword evidence="2" id="KW-1185">Reference proteome</keyword>